<sequence length="58" mass="6454">MRGISIKISPETLPSAFSAPLWLIKIFNRRGTEGTENKKAIACYHCEIPSSPPQNQKP</sequence>
<evidence type="ECO:0000313" key="1">
    <source>
        <dbReference type="EMBL" id="MCC5601652.1"/>
    </source>
</evidence>
<proteinExistence type="predicted"/>
<protein>
    <submittedName>
        <fullName evidence="1">Uncharacterized protein</fullName>
    </submittedName>
</protein>
<comment type="caution">
    <text evidence="1">The sequence shown here is derived from an EMBL/GenBank/DDBJ whole genome shotgun (WGS) entry which is preliminary data.</text>
</comment>
<organism evidence="1 2">
    <name type="scientific">Nostoc favosum CHAB5714</name>
    <dbReference type="NCBI Taxonomy" id="2780399"/>
    <lineage>
        <taxon>Bacteria</taxon>
        <taxon>Bacillati</taxon>
        <taxon>Cyanobacteriota</taxon>
        <taxon>Cyanophyceae</taxon>
        <taxon>Nostocales</taxon>
        <taxon>Nostocaceae</taxon>
        <taxon>Nostoc</taxon>
        <taxon>Nostoc favosum</taxon>
    </lineage>
</organism>
<dbReference type="RefSeq" id="WP_229486657.1">
    <property type="nucleotide sequence ID" value="NZ_JAIVFQ010000035.1"/>
</dbReference>
<dbReference type="EMBL" id="JAIVFQ010000035">
    <property type="protein sequence ID" value="MCC5601652.1"/>
    <property type="molecule type" value="Genomic_DNA"/>
</dbReference>
<accession>A0ABS8IC12</accession>
<name>A0ABS8IC12_9NOSO</name>
<keyword evidence="2" id="KW-1185">Reference proteome</keyword>
<evidence type="ECO:0000313" key="2">
    <source>
        <dbReference type="Proteomes" id="UP001199525"/>
    </source>
</evidence>
<reference evidence="1 2" key="1">
    <citation type="journal article" date="2021" name="Microorganisms">
        <title>Genome Evolution of Filamentous Cyanobacterium Nostoc Species: From Facultative Symbiosis to Free Living.</title>
        <authorList>
            <person name="Huo D."/>
            <person name="Li H."/>
            <person name="Cai F."/>
            <person name="Guo X."/>
            <person name="Qiao Z."/>
            <person name="Wang W."/>
            <person name="Yu G."/>
            <person name="Li R."/>
        </authorList>
    </citation>
    <scope>NUCLEOTIDE SEQUENCE [LARGE SCALE GENOMIC DNA]</scope>
    <source>
        <strain evidence="1 2">CHAB 5714</strain>
    </source>
</reference>
<gene>
    <name evidence="1" type="ORF">LC586_21205</name>
</gene>
<dbReference type="Proteomes" id="UP001199525">
    <property type="component" value="Unassembled WGS sequence"/>
</dbReference>